<dbReference type="PANTHER" id="PTHR45737">
    <property type="entry name" value="VON WILLEBRAND FACTOR A DOMAIN-CONTAINING PROTEIN 5A"/>
    <property type="match status" value="1"/>
</dbReference>
<evidence type="ECO:0000256" key="1">
    <source>
        <dbReference type="SAM" id="SignalP"/>
    </source>
</evidence>
<dbReference type="Proteomes" id="UP000192923">
    <property type="component" value="Unassembled WGS sequence"/>
</dbReference>
<dbReference type="SUPFAM" id="SSF53300">
    <property type="entry name" value="vWA-like"/>
    <property type="match status" value="1"/>
</dbReference>
<gene>
    <name evidence="4" type="ORF">SAMN02949497_0453</name>
</gene>
<feature type="domain" description="VWFA" evidence="2">
    <location>
        <begin position="310"/>
        <end position="488"/>
    </location>
</feature>
<proteinExistence type="predicted"/>
<feature type="signal peptide" evidence="1">
    <location>
        <begin position="1"/>
        <end position="25"/>
    </location>
</feature>
<feature type="chain" id="PRO_5013345985" evidence="1">
    <location>
        <begin position="26"/>
        <end position="668"/>
    </location>
</feature>
<dbReference type="PROSITE" id="PS50234">
    <property type="entry name" value="VWFA"/>
    <property type="match status" value="1"/>
</dbReference>
<dbReference type="Gene3D" id="3.40.50.410">
    <property type="entry name" value="von Willebrand factor, type A domain"/>
    <property type="match status" value="1"/>
</dbReference>
<dbReference type="InterPro" id="IPR036465">
    <property type="entry name" value="vWFA_dom_sf"/>
</dbReference>
<dbReference type="SMART" id="SM00609">
    <property type="entry name" value="VIT"/>
    <property type="match status" value="1"/>
</dbReference>
<dbReference type="Pfam" id="PF08487">
    <property type="entry name" value="VIT"/>
    <property type="match status" value="1"/>
</dbReference>
<evidence type="ECO:0000313" key="4">
    <source>
        <dbReference type="EMBL" id="SMF97424.1"/>
    </source>
</evidence>
<dbReference type="InterPro" id="IPR013694">
    <property type="entry name" value="VIT"/>
</dbReference>
<evidence type="ECO:0000259" key="3">
    <source>
        <dbReference type="PROSITE" id="PS51468"/>
    </source>
</evidence>
<organism evidence="4 5">
    <name type="scientific">Methylomagnum ishizawai</name>
    <dbReference type="NCBI Taxonomy" id="1760988"/>
    <lineage>
        <taxon>Bacteria</taxon>
        <taxon>Pseudomonadati</taxon>
        <taxon>Pseudomonadota</taxon>
        <taxon>Gammaproteobacteria</taxon>
        <taxon>Methylococcales</taxon>
        <taxon>Methylococcaceae</taxon>
        <taxon>Methylomagnum</taxon>
    </lineage>
</organism>
<dbReference type="RefSeq" id="WP_085216460.1">
    <property type="nucleotide sequence ID" value="NZ_FXAM01000002.1"/>
</dbReference>
<dbReference type="Pfam" id="PF13768">
    <property type="entry name" value="VWA_3"/>
    <property type="match status" value="1"/>
</dbReference>
<dbReference type="AlphaFoldDB" id="A0A1Y6DBC6"/>
<dbReference type="OrthoDB" id="9784383at2"/>
<evidence type="ECO:0000259" key="2">
    <source>
        <dbReference type="PROSITE" id="PS50234"/>
    </source>
</evidence>
<name>A0A1Y6DBC6_9GAMM</name>
<keyword evidence="1" id="KW-0732">Signal</keyword>
<reference evidence="4 5" key="1">
    <citation type="submission" date="2016-12" db="EMBL/GenBank/DDBJ databases">
        <authorList>
            <person name="Song W.-J."/>
            <person name="Kurnit D.M."/>
        </authorList>
    </citation>
    <scope>NUCLEOTIDE SEQUENCE [LARGE SCALE GENOMIC DNA]</scope>
    <source>
        <strain evidence="4 5">175</strain>
    </source>
</reference>
<evidence type="ECO:0000313" key="5">
    <source>
        <dbReference type="Proteomes" id="UP000192923"/>
    </source>
</evidence>
<dbReference type="PANTHER" id="PTHR45737:SF6">
    <property type="entry name" value="VON WILLEBRAND FACTOR A DOMAIN-CONTAINING PROTEIN 5A"/>
    <property type="match status" value="1"/>
</dbReference>
<dbReference type="STRING" id="1760988.SAMN02949497_0453"/>
<dbReference type="PROSITE" id="PS51468">
    <property type="entry name" value="VIT"/>
    <property type="match status" value="1"/>
</dbReference>
<accession>A0A1Y6DBC6</accession>
<protein>
    <submittedName>
        <fullName evidence="4">Ca-activated chloride channel family protein</fullName>
    </submittedName>
</protein>
<dbReference type="SMART" id="SM00327">
    <property type="entry name" value="VWA"/>
    <property type="match status" value="1"/>
</dbReference>
<keyword evidence="5" id="KW-1185">Reference proteome</keyword>
<dbReference type="EMBL" id="FXAM01000002">
    <property type="protein sequence ID" value="SMF97424.1"/>
    <property type="molecule type" value="Genomic_DNA"/>
</dbReference>
<feature type="domain" description="VIT" evidence="3">
    <location>
        <begin position="38"/>
        <end position="166"/>
    </location>
</feature>
<sequence length="668" mass="72949">MNRPRFWLGRLLLACWIPLAFGLQAEETGTAADHTLAPYFFVHSDDPNLDRLPLKSTEVEATVSGVIAEVVVRQTYRNEGTRPLEAQYVFPGSTRAAVHGLTLHVGERVIEAQVREKLRAKAEYTEAKAQGKSAALLEQHRPNVFQMHVANILPGDDIRVELRYTELLVPTEGTYQFVYPTVVGPRYSNQPAATAPASERWIANPYLHAGQEPTSAFNLKLALNSGIPLQDVNSPSHPVEVKFEGARRAVVALSATGRNPGDRDFILNYRLAGQGIESGVLLYRGEQENFFLAMLEPPEAVRPEQIPAREYIFVVDVSGSMHGFPLDTAKTLLRDLIGRLKPDDSFNVLLFSGNSLLLSEHSLPADPANLQRAVDLIDTQQGGGGTELLPALKQALALPADAQRARSLVVVTDGYVSVETETFDLIRQNLDRANLFAFGIGSSVNRFLIEGMAKAGLGEPFVITGPEHAAAEAERFRRYIEAPVLTHVGYEFDGFDAYDIQPVALPDVFARRPVILFGKWKGEATGTLTLTGTAGSGPFRRSFDLGRIEARPDNAALRYLWARSRLADLSDYQRMGADSERKREIATLGLTYNLLTSETSFIAVDPVVRNADPGATPTVAQPLPMPAGVGDLAVGGTVPTSPEPETWLLFATASAVLGWAKRRAARHG</sequence>
<dbReference type="InterPro" id="IPR002035">
    <property type="entry name" value="VWF_A"/>
</dbReference>